<feature type="binding site" evidence="9">
    <location>
        <position position="32"/>
    </location>
    <ligand>
        <name>Mg(2+)</name>
        <dbReference type="ChEBI" id="CHEBI:18420"/>
    </ligand>
</feature>
<feature type="binding site" evidence="9">
    <location>
        <position position="275"/>
    </location>
    <ligand>
        <name>Mg(2+)</name>
        <dbReference type="ChEBI" id="CHEBI:18420"/>
    </ligand>
</feature>
<dbReference type="EC" id="3.1.3.48" evidence="2"/>
<dbReference type="FunFam" id="3.40.50.12350:FF:000003">
    <property type="entry name" value="Eyes absent homolog"/>
    <property type="match status" value="1"/>
</dbReference>
<evidence type="ECO:0000256" key="7">
    <source>
        <dbReference type="ARBA" id="ARBA00051722"/>
    </source>
</evidence>
<evidence type="ECO:0000256" key="6">
    <source>
        <dbReference type="ARBA" id="ARBA00022912"/>
    </source>
</evidence>
<dbReference type="GO" id="GO:0045739">
    <property type="term" value="P:positive regulation of DNA repair"/>
    <property type="evidence" value="ECO:0007669"/>
    <property type="project" value="TreeGrafter"/>
</dbReference>
<accession>A0A6A1VSL1</accession>
<evidence type="ECO:0000256" key="4">
    <source>
        <dbReference type="ARBA" id="ARBA00022801"/>
    </source>
</evidence>
<proteinExistence type="inferred from homology"/>
<sequence>MGENLCVPSEVPNGIVENTMDQRLDVYVWDMDETLILLKSMLNGMYAEAFNGSKDAQIGAEIGKMWEKHILDLCDNYFFYEQIENYNKPFLDALVRYDDGRDLSVYDFNQDGFGPPSDDDNKRKLAYRHRDIAEKYEKGLRNLLDQETMKILDELYNITDRYTDRWLSSARAFLEQCSSGRKDAASSVASADGTIDSPVSRYQHVNVLVTSGSLIPSLVKCLLFRLDNIITHGNGNDRSAISSVYSSWEVGKLQCFQWIKDRFSQSNVRFCVIGDGMEECEAAEAMRWPFVKIDLQPGSSHRFPGLTLRTVGYYLSVIYGSPDDETEED</sequence>
<gene>
    <name evidence="10" type="ORF">CJ030_MR4G028673</name>
</gene>
<dbReference type="EMBL" id="RXIC02000022">
    <property type="protein sequence ID" value="KAB1215899.1"/>
    <property type="molecule type" value="Genomic_DNA"/>
</dbReference>
<evidence type="ECO:0000256" key="3">
    <source>
        <dbReference type="ARBA" id="ARBA00022723"/>
    </source>
</evidence>
<feature type="active site" description="Nucleophile" evidence="8">
    <location>
        <position position="30"/>
    </location>
</feature>
<feature type="binding site" evidence="9">
    <location>
        <position position="30"/>
    </location>
    <ligand>
        <name>Mg(2+)</name>
        <dbReference type="ChEBI" id="CHEBI:18420"/>
    </ligand>
</feature>
<dbReference type="InterPro" id="IPR028472">
    <property type="entry name" value="EYA"/>
</dbReference>
<dbReference type="InterPro" id="IPR038102">
    <property type="entry name" value="EYA_dom_sf"/>
</dbReference>
<dbReference type="NCBIfam" id="TIGR01658">
    <property type="entry name" value="EYA-cons_domain"/>
    <property type="match status" value="1"/>
</dbReference>
<keyword evidence="3 9" id="KW-0479">Metal-binding</keyword>
<name>A0A6A1VSL1_9ROSI</name>
<dbReference type="GO" id="GO:0030154">
    <property type="term" value="P:cell differentiation"/>
    <property type="evidence" value="ECO:0007669"/>
    <property type="project" value="TreeGrafter"/>
</dbReference>
<evidence type="ECO:0000256" key="5">
    <source>
        <dbReference type="ARBA" id="ARBA00022842"/>
    </source>
</evidence>
<comment type="similarity">
    <text evidence="1">Belongs to the HAD-like hydrolase superfamily. EYA family.</text>
</comment>
<dbReference type="Proteomes" id="UP000516437">
    <property type="component" value="Chromosome 4"/>
</dbReference>
<evidence type="ECO:0000313" key="10">
    <source>
        <dbReference type="EMBL" id="KAB1215899.1"/>
    </source>
</evidence>
<evidence type="ECO:0000256" key="8">
    <source>
        <dbReference type="PIRSR" id="PIRSR628472-1"/>
    </source>
</evidence>
<organism evidence="10 11">
    <name type="scientific">Morella rubra</name>
    <name type="common">Chinese bayberry</name>
    <dbReference type="NCBI Taxonomy" id="262757"/>
    <lineage>
        <taxon>Eukaryota</taxon>
        <taxon>Viridiplantae</taxon>
        <taxon>Streptophyta</taxon>
        <taxon>Embryophyta</taxon>
        <taxon>Tracheophyta</taxon>
        <taxon>Spermatophyta</taxon>
        <taxon>Magnoliopsida</taxon>
        <taxon>eudicotyledons</taxon>
        <taxon>Gunneridae</taxon>
        <taxon>Pentapetalae</taxon>
        <taxon>rosids</taxon>
        <taxon>fabids</taxon>
        <taxon>Fagales</taxon>
        <taxon>Myricaceae</taxon>
        <taxon>Morella</taxon>
    </lineage>
</organism>
<dbReference type="OrthoDB" id="167668at2759"/>
<feature type="active site" description="Proton donor" evidence="8">
    <location>
        <position position="32"/>
    </location>
</feature>
<dbReference type="Gene3D" id="3.40.50.12350">
    <property type="match status" value="1"/>
</dbReference>
<dbReference type="GO" id="GO:0004725">
    <property type="term" value="F:protein tyrosine phosphatase activity"/>
    <property type="evidence" value="ECO:0007669"/>
    <property type="project" value="UniProtKB-EC"/>
</dbReference>
<dbReference type="InterPro" id="IPR006545">
    <property type="entry name" value="EYA_dom"/>
</dbReference>
<evidence type="ECO:0000256" key="9">
    <source>
        <dbReference type="PIRSR" id="PIRSR628472-2"/>
    </source>
</evidence>
<evidence type="ECO:0000256" key="2">
    <source>
        <dbReference type="ARBA" id="ARBA00013064"/>
    </source>
</evidence>
<evidence type="ECO:0000256" key="1">
    <source>
        <dbReference type="ARBA" id="ARBA00010501"/>
    </source>
</evidence>
<keyword evidence="4" id="KW-0378">Hydrolase</keyword>
<dbReference type="AlphaFoldDB" id="A0A6A1VSL1"/>
<dbReference type="GO" id="GO:0005634">
    <property type="term" value="C:nucleus"/>
    <property type="evidence" value="ECO:0007669"/>
    <property type="project" value="TreeGrafter"/>
</dbReference>
<comment type="catalytic activity">
    <reaction evidence="7">
        <text>O-phospho-L-tyrosyl-[protein] + H2O = L-tyrosyl-[protein] + phosphate</text>
        <dbReference type="Rhea" id="RHEA:10684"/>
        <dbReference type="Rhea" id="RHEA-COMP:10136"/>
        <dbReference type="Rhea" id="RHEA-COMP:20101"/>
        <dbReference type="ChEBI" id="CHEBI:15377"/>
        <dbReference type="ChEBI" id="CHEBI:43474"/>
        <dbReference type="ChEBI" id="CHEBI:46858"/>
        <dbReference type="ChEBI" id="CHEBI:61978"/>
        <dbReference type="EC" id="3.1.3.48"/>
    </reaction>
</comment>
<keyword evidence="5 9" id="KW-0460">Magnesium</keyword>
<dbReference type="PANTHER" id="PTHR10190">
    <property type="entry name" value="EYES ABSENT"/>
    <property type="match status" value="1"/>
</dbReference>
<evidence type="ECO:0000313" key="11">
    <source>
        <dbReference type="Proteomes" id="UP000516437"/>
    </source>
</evidence>
<protein>
    <recommendedName>
        <fullName evidence="2">protein-tyrosine-phosphatase</fullName>
        <ecNumber evidence="2">3.1.3.48</ecNumber>
    </recommendedName>
</protein>
<comment type="cofactor">
    <cofactor evidence="9">
        <name>Mg(2+)</name>
        <dbReference type="ChEBI" id="CHEBI:18420"/>
    </cofactor>
    <text evidence="9">Binds 1 Mg(2+) ion per subunit.</text>
</comment>
<keyword evidence="11" id="KW-1185">Reference proteome</keyword>
<dbReference type="GO" id="GO:0046872">
    <property type="term" value="F:metal ion binding"/>
    <property type="evidence" value="ECO:0007669"/>
    <property type="project" value="UniProtKB-KW"/>
</dbReference>
<dbReference type="PANTHER" id="PTHR10190:SF16">
    <property type="entry name" value="DEVELOPMENTAL PROTEIN EYES ABSENT"/>
    <property type="match status" value="1"/>
</dbReference>
<comment type="caution">
    <text evidence="10">The sequence shown here is derived from an EMBL/GenBank/DDBJ whole genome shotgun (WGS) entry which is preliminary data.</text>
</comment>
<reference evidence="10 11" key="1">
    <citation type="journal article" date="2019" name="Plant Biotechnol. J.">
        <title>The red bayberry genome and genetic basis of sex determination.</title>
        <authorList>
            <person name="Jia H.M."/>
            <person name="Jia H.J."/>
            <person name="Cai Q.L."/>
            <person name="Wang Y."/>
            <person name="Zhao H.B."/>
            <person name="Yang W.F."/>
            <person name="Wang G.Y."/>
            <person name="Li Y.H."/>
            <person name="Zhan D.L."/>
            <person name="Shen Y.T."/>
            <person name="Niu Q.F."/>
            <person name="Chang L."/>
            <person name="Qiu J."/>
            <person name="Zhao L."/>
            <person name="Xie H.B."/>
            <person name="Fu W.Y."/>
            <person name="Jin J."/>
            <person name="Li X.W."/>
            <person name="Jiao Y."/>
            <person name="Zhou C.C."/>
            <person name="Tu T."/>
            <person name="Chai C.Y."/>
            <person name="Gao J.L."/>
            <person name="Fan L.J."/>
            <person name="van de Weg E."/>
            <person name="Wang J.Y."/>
            <person name="Gao Z.S."/>
        </authorList>
    </citation>
    <scope>NUCLEOTIDE SEQUENCE [LARGE SCALE GENOMIC DNA]</scope>
    <source>
        <tissue evidence="10">Leaves</tissue>
    </source>
</reference>
<keyword evidence="6" id="KW-0904">Protein phosphatase</keyword>